<dbReference type="Proteomes" id="UP000195772">
    <property type="component" value="Unassembled WGS sequence"/>
</dbReference>
<evidence type="ECO:0000259" key="4">
    <source>
        <dbReference type="Pfam" id="PF13336"/>
    </source>
</evidence>
<dbReference type="PANTHER" id="PTHR21432">
    <property type="entry name" value="ACETYL-COA HYDROLASE-RELATED"/>
    <property type="match status" value="1"/>
</dbReference>
<accession>A0A1Y3QYZ9</accession>
<name>A0A1Y3QYZ9_9BACT</name>
<dbReference type="SUPFAM" id="SSF100950">
    <property type="entry name" value="NagB/RpiA/CoA transferase-like"/>
    <property type="match status" value="2"/>
</dbReference>
<reference evidence="6" key="1">
    <citation type="submission" date="2017-04" db="EMBL/GenBank/DDBJ databases">
        <title>Function of individual gut microbiota members based on whole genome sequencing of pure cultures obtained from chicken caecum.</title>
        <authorList>
            <person name="Medvecky M."/>
            <person name="Cejkova D."/>
            <person name="Polansky O."/>
            <person name="Karasova D."/>
            <person name="Kubasova T."/>
            <person name="Cizek A."/>
            <person name="Rychlik I."/>
        </authorList>
    </citation>
    <scope>NUCLEOTIDE SEQUENCE [LARGE SCALE GENOMIC DNA]</scope>
    <source>
        <strain evidence="6">An90</strain>
    </source>
</reference>
<evidence type="ECO:0000256" key="2">
    <source>
        <dbReference type="ARBA" id="ARBA00022679"/>
    </source>
</evidence>
<dbReference type="Pfam" id="PF13336">
    <property type="entry name" value="AcetylCoA_hyd_C"/>
    <property type="match status" value="1"/>
</dbReference>
<dbReference type="GO" id="GO:0006083">
    <property type="term" value="P:acetate metabolic process"/>
    <property type="evidence" value="ECO:0007669"/>
    <property type="project" value="InterPro"/>
</dbReference>
<dbReference type="InterPro" id="IPR038460">
    <property type="entry name" value="AcetylCoA_hyd_C_sf"/>
</dbReference>
<evidence type="ECO:0000313" key="6">
    <source>
        <dbReference type="Proteomes" id="UP000195772"/>
    </source>
</evidence>
<dbReference type="InterPro" id="IPR046433">
    <property type="entry name" value="ActCoA_hydro"/>
</dbReference>
<dbReference type="AlphaFoldDB" id="A0A1Y3QYZ9"/>
<dbReference type="InterPro" id="IPR003702">
    <property type="entry name" value="ActCoA_hydro_N"/>
</dbReference>
<dbReference type="OrthoDB" id="9801795at2"/>
<dbReference type="PANTHER" id="PTHR21432:SF20">
    <property type="entry name" value="ACETYL-COA HYDROLASE"/>
    <property type="match status" value="1"/>
</dbReference>
<sequence>MRFTTAAEAVKLIRPHSSVYIQGSTSIPEVLVRAMTDRAAELTDVTLYSGFAVGRADAPYCSPEYKDTFLVNSLFVANNIRRWLAQGYGQSIPAFLGEIPGLFRDGTLPVDVAILNLSRPNEEGYCSFGVSADLAVSAVECARTVIAQVNTAMPFSYGDAVIHLSRVAAAVEVDDPLVEVPSATPTDIERRIGNHIAELIPDGATLQIGVGGIPNAVLAALTGHKHLGLHTEAMTDGVLPLLESGVIDNSLKRVMPGVTVASLALGSRRLYDYMDYRKDLVMKDVAWTNDPFRIRENPRVMAINSAVEVDLTGQVCADSVGERIISGVGGQHDFMYGGALSEGGKTFIAIPSTTLKGESKIKALLTPGAGVVTTRHMVQHIVTEYGVAHLRGRNLAQRARALIAVAHPSVREKLEKAACERFGYSFLRLR</sequence>
<evidence type="ECO:0000313" key="5">
    <source>
        <dbReference type="EMBL" id="OUN04295.1"/>
    </source>
</evidence>
<dbReference type="eggNOG" id="COG0427">
    <property type="taxonomic scope" value="Bacteria"/>
</dbReference>
<keyword evidence="2 5" id="KW-0808">Transferase</keyword>
<evidence type="ECO:0000256" key="1">
    <source>
        <dbReference type="ARBA" id="ARBA00009632"/>
    </source>
</evidence>
<dbReference type="Gene3D" id="3.40.1080.10">
    <property type="entry name" value="Glutaconate Coenzyme A-transferase"/>
    <property type="match status" value="1"/>
</dbReference>
<feature type="domain" description="Acetyl-CoA hydrolase/transferase N-terminal" evidence="3">
    <location>
        <begin position="8"/>
        <end position="175"/>
    </location>
</feature>
<evidence type="ECO:0000259" key="3">
    <source>
        <dbReference type="Pfam" id="PF02550"/>
    </source>
</evidence>
<feature type="domain" description="Acetyl-CoA hydrolase/transferase C-terminal" evidence="4">
    <location>
        <begin position="266"/>
        <end position="418"/>
    </location>
</feature>
<dbReference type="GO" id="GO:0008775">
    <property type="term" value="F:acetate CoA-transferase activity"/>
    <property type="evidence" value="ECO:0007669"/>
    <property type="project" value="InterPro"/>
</dbReference>
<dbReference type="InterPro" id="IPR037171">
    <property type="entry name" value="NagB/RpiA_transferase-like"/>
</dbReference>
<organism evidence="5 6">
    <name type="scientific">Alistipes onderdonkii</name>
    <dbReference type="NCBI Taxonomy" id="328813"/>
    <lineage>
        <taxon>Bacteria</taxon>
        <taxon>Pseudomonadati</taxon>
        <taxon>Bacteroidota</taxon>
        <taxon>Bacteroidia</taxon>
        <taxon>Bacteroidales</taxon>
        <taxon>Rikenellaceae</taxon>
        <taxon>Alistipes</taxon>
    </lineage>
</organism>
<comment type="similarity">
    <text evidence="1">Belongs to the acetyl-CoA hydrolase/transferase family.</text>
</comment>
<comment type="caution">
    <text evidence="5">The sequence shown here is derived from an EMBL/GenBank/DDBJ whole genome shotgun (WGS) entry which is preliminary data.</text>
</comment>
<dbReference type="RefSeq" id="WP_032135243.1">
    <property type="nucleotide sequence ID" value="NZ_JADNCE010000001.1"/>
</dbReference>
<dbReference type="EMBL" id="NFHB01000002">
    <property type="protein sequence ID" value="OUN04295.1"/>
    <property type="molecule type" value="Genomic_DNA"/>
</dbReference>
<dbReference type="Pfam" id="PF02550">
    <property type="entry name" value="AcetylCoA_hydro"/>
    <property type="match status" value="1"/>
</dbReference>
<protein>
    <submittedName>
        <fullName evidence="5">4-hydroxybutyrate CoA-transferase</fullName>
    </submittedName>
</protein>
<dbReference type="Gene3D" id="3.30.750.70">
    <property type="entry name" value="4-hydroxybutyrate coenzyme like domains"/>
    <property type="match status" value="1"/>
</dbReference>
<proteinExistence type="inferred from homology"/>
<dbReference type="InterPro" id="IPR026888">
    <property type="entry name" value="AcetylCoA_hyd_C"/>
</dbReference>
<gene>
    <name evidence="5" type="ORF">B5G41_03010</name>
</gene>
<dbReference type="Gene3D" id="3.40.1080.20">
    <property type="entry name" value="Acetyl-CoA hydrolase/transferase C-terminal domain"/>
    <property type="match status" value="1"/>
</dbReference>